<keyword evidence="7" id="KW-0812">Transmembrane</keyword>
<keyword evidence="3" id="KW-0732">Signal</keyword>
<dbReference type="EMBL" id="KN716201">
    <property type="protein sequence ID" value="KJH50617.1"/>
    <property type="molecule type" value="Genomic_DNA"/>
</dbReference>
<comment type="subcellular location">
    <subcellularLocation>
        <location evidence="1">Endomembrane system</location>
        <topology evidence="1">Multi-pass membrane protein</topology>
    </subcellularLocation>
</comment>
<dbReference type="GO" id="GO:0030424">
    <property type="term" value="C:axon"/>
    <property type="evidence" value="ECO:0007669"/>
    <property type="project" value="TreeGrafter"/>
</dbReference>
<evidence type="ECO:0000256" key="7">
    <source>
        <dbReference type="SAM" id="Phobius"/>
    </source>
</evidence>
<accession>A0A0D8Y362</accession>
<dbReference type="InterPro" id="IPR044880">
    <property type="entry name" value="NCX_ion-bd_dom_sf"/>
</dbReference>
<organism evidence="9 10">
    <name type="scientific">Dictyocaulus viviparus</name>
    <name type="common">Bovine lungworm</name>
    <dbReference type="NCBI Taxonomy" id="29172"/>
    <lineage>
        <taxon>Eukaryota</taxon>
        <taxon>Metazoa</taxon>
        <taxon>Ecdysozoa</taxon>
        <taxon>Nematoda</taxon>
        <taxon>Chromadorea</taxon>
        <taxon>Rhabditida</taxon>
        <taxon>Rhabditina</taxon>
        <taxon>Rhabditomorpha</taxon>
        <taxon>Strongyloidea</taxon>
        <taxon>Metastrongylidae</taxon>
        <taxon>Dictyocaulus</taxon>
    </lineage>
</organism>
<keyword evidence="10" id="KW-1185">Reference proteome</keyword>
<keyword evidence="2" id="KW-0813">Transport</keyword>
<keyword evidence="5" id="KW-0106">Calcium</keyword>
<evidence type="ECO:0000256" key="2">
    <source>
        <dbReference type="ARBA" id="ARBA00022448"/>
    </source>
</evidence>
<dbReference type="SUPFAM" id="SSF141072">
    <property type="entry name" value="CalX-like"/>
    <property type="match status" value="1"/>
</dbReference>
<dbReference type="GO" id="GO:0005432">
    <property type="term" value="F:calcium:sodium antiporter activity"/>
    <property type="evidence" value="ECO:0007669"/>
    <property type="project" value="InterPro"/>
</dbReference>
<proteinExistence type="predicted"/>
<dbReference type="PANTHER" id="PTHR11878:SF75">
    <property type="entry name" value="CALX-BETA DOMAIN-CONTAINING PROTEIN"/>
    <property type="match status" value="1"/>
</dbReference>
<dbReference type="GO" id="GO:0098794">
    <property type="term" value="C:postsynapse"/>
    <property type="evidence" value="ECO:0007669"/>
    <property type="project" value="TreeGrafter"/>
</dbReference>
<evidence type="ECO:0000256" key="1">
    <source>
        <dbReference type="ARBA" id="ARBA00004127"/>
    </source>
</evidence>
<dbReference type="STRING" id="29172.A0A0D8Y362"/>
<dbReference type="AlphaFoldDB" id="A0A0D8Y362"/>
<keyword evidence="4" id="KW-0677">Repeat</keyword>
<dbReference type="InterPro" id="IPR004836">
    <property type="entry name" value="Na_Ca_Ex"/>
</dbReference>
<reference evidence="9 10" key="1">
    <citation type="submission" date="2013-11" db="EMBL/GenBank/DDBJ databases">
        <title>Draft genome of the bovine lungworm Dictyocaulus viviparus.</title>
        <authorList>
            <person name="Mitreva M."/>
        </authorList>
    </citation>
    <scope>NUCLEOTIDE SEQUENCE [LARGE SCALE GENOMIC DNA]</scope>
    <source>
        <strain evidence="9 10">HannoverDv2000</strain>
    </source>
</reference>
<reference evidence="10" key="2">
    <citation type="journal article" date="2016" name="Sci. Rep.">
        <title>Dictyocaulus viviparus genome, variome and transcriptome elucidate lungworm biology and support future intervention.</title>
        <authorList>
            <person name="McNulty S.N."/>
            <person name="Strube C."/>
            <person name="Rosa B.A."/>
            <person name="Martin J.C."/>
            <person name="Tyagi R."/>
            <person name="Choi Y.J."/>
            <person name="Wang Q."/>
            <person name="Hallsworth Pepin K."/>
            <person name="Zhang X."/>
            <person name="Ozersky P."/>
            <person name="Wilson R.K."/>
            <person name="Sternberg P.W."/>
            <person name="Gasser R.B."/>
            <person name="Mitreva M."/>
        </authorList>
    </citation>
    <scope>NUCLEOTIDE SEQUENCE [LARGE SCALE GENOMIC DNA]</scope>
    <source>
        <strain evidence="10">HannoverDv2000</strain>
    </source>
</reference>
<dbReference type="SMART" id="SM00237">
    <property type="entry name" value="Calx_beta"/>
    <property type="match status" value="1"/>
</dbReference>
<name>A0A0D8Y362_DICVI</name>
<gene>
    <name evidence="9" type="ORF">DICVIV_03209</name>
</gene>
<evidence type="ECO:0000313" key="10">
    <source>
        <dbReference type="Proteomes" id="UP000053766"/>
    </source>
</evidence>
<dbReference type="InterPro" id="IPR003644">
    <property type="entry name" value="Calx_beta"/>
</dbReference>
<evidence type="ECO:0000256" key="5">
    <source>
        <dbReference type="ARBA" id="ARBA00022837"/>
    </source>
</evidence>
<keyword evidence="7" id="KW-1133">Transmembrane helix</keyword>
<evidence type="ECO:0000256" key="6">
    <source>
        <dbReference type="ARBA" id="ARBA00023065"/>
    </source>
</evidence>
<dbReference type="Gene3D" id="1.20.1420.30">
    <property type="entry name" value="NCX, central ion-binding region"/>
    <property type="match status" value="1"/>
</dbReference>
<dbReference type="Pfam" id="PF03160">
    <property type="entry name" value="Calx-beta"/>
    <property type="match status" value="1"/>
</dbReference>
<evidence type="ECO:0000259" key="8">
    <source>
        <dbReference type="SMART" id="SM00237"/>
    </source>
</evidence>
<dbReference type="PRINTS" id="PR01259">
    <property type="entry name" value="NACAEXCHNGR"/>
</dbReference>
<dbReference type="GO" id="GO:0007154">
    <property type="term" value="P:cell communication"/>
    <property type="evidence" value="ECO:0007669"/>
    <property type="project" value="InterPro"/>
</dbReference>
<dbReference type="GO" id="GO:0098703">
    <property type="term" value="P:calcium ion import across plasma membrane"/>
    <property type="evidence" value="ECO:0007669"/>
    <property type="project" value="TreeGrafter"/>
</dbReference>
<dbReference type="InterPro" id="IPR038081">
    <property type="entry name" value="CalX-like_sf"/>
</dbReference>
<feature type="domain" description="Calx-beta" evidence="8">
    <location>
        <begin position="16"/>
        <end position="111"/>
    </location>
</feature>
<dbReference type="OrthoDB" id="418484at2759"/>
<keyword evidence="6" id="KW-0406">Ion transport</keyword>
<dbReference type="Proteomes" id="UP000053766">
    <property type="component" value="Unassembled WGS sequence"/>
</dbReference>
<feature type="transmembrane region" description="Helical" evidence="7">
    <location>
        <begin position="230"/>
        <end position="250"/>
    </location>
</feature>
<dbReference type="GO" id="GO:0012505">
    <property type="term" value="C:endomembrane system"/>
    <property type="evidence" value="ECO:0007669"/>
    <property type="project" value="UniProtKB-SubCell"/>
</dbReference>
<sequence>MLIPMAFFKLSSECEETLQKLPNEINIRLRNVIVSTRKISLQLQILRTRGARGEVLIPYKTVEGLAKPGKDYQHCEGVIRFVDEQIKAEIHIAIINDDEYEKNEDFYIELGEPIWHSNMEETEITKKGRPVLTMSRCKVIITEDKEFKNFVDRMLTNANTSLMVGTSSWKQQFNEAVTFEAIVVIGFLTAIIGDLASHFGCTVGMKDTVTAISLVAMGTSVPGNVTGSNAINVFMGIGASWAIAACVHAWNKTKFIVSSGSLAFSVTIFIVGSAICIAVLQFRRSVQCYFLMTNHILHCY</sequence>
<dbReference type="GO" id="GO:0042383">
    <property type="term" value="C:sarcolemma"/>
    <property type="evidence" value="ECO:0007669"/>
    <property type="project" value="TreeGrafter"/>
</dbReference>
<feature type="transmembrane region" description="Helical" evidence="7">
    <location>
        <begin position="262"/>
        <end position="282"/>
    </location>
</feature>
<evidence type="ECO:0000256" key="4">
    <source>
        <dbReference type="ARBA" id="ARBA00022737"/>
    </source>
</evidence>
<dbReference type="Gene3D" id="2.60.40.2030">
    <property type="match status" value="1"/>
</dbReference>
<dbReference type="InterPro" id="IPR051171">
    <property type="entry name" value="CaCA"/>
</dbReference>
<protein>
    <submittedName>
        <fullName evidence="9">Calx-beta domain protein</fullName>
    </submittedName>
</protein>
<evidence type="ECO:0000256" key="3">
    <source>
        <dbReference type="ARBA" id="ARBA00022729"/>
    </source>
</evidence>
<dbReference type="PANTHER" id="PTHR11878">
    <property type="entry name" value="SODIUM/CALCIUM EXCHANGER"/>
    <property type="match status" value="1"/>
</dbReference>
<keyword evidence="7" id="KW-0472">Membrane</keyword>
<evidence type="ECO:0000313" key="9">
    <source>
        <dbReference type="EMBL" id="KJH50617.1"/>
    </source>
</evidence>